<evidence type="ECO:0000313" key="2">
    <source>
        <dbReference type="EMBL" id="KAJ8877805.1"/>
    </source>
</evidence>
<keyword evidence="3" id="KW-1185">Reference proteome</keyword>
<name>A0ABQ9H0K3_9NEOP</name>
<gene>
    <name evidence="2" type="ORF">PR048_022262</name>
</gene>
<dbReference type="EMBL" id="JARBHB010000008">
    <property type="protein sequence ID" value="KAJ8877805.1"/>
    <property type="molecule type" value="Genomic_DNA"/>
</dbReference>
<organism evidence="2 3">
    <name type="scientific">Dryococelus australis</name>
    <dbReference type="NCBI Taxonomy" id="614101"/>
    <lineage>
        <taxon>Eukaryota</taxon>
        <taxon>Metazoa</taxon>
        <taxon>Ecdysozoa</taxon>
        <taxon>Arthropoda</taxon>
        <taxon>Hexapoda</taxon>
        <taxon>Insecta</taxon>
        <taxon>Pterygota</taxon>
        <taxon>Neoptera</taxon>
        <taxon>Polyneoptera</taxon>
        <taxon>Phasmatodea</taxon>
        <taxon>Verophasmatodea</taxon>
        <taxon>Anareolatae</taxon>
        <taxon>Phasmatidae</taxon>
        <taxon>Eurycanthinae</taxon>
        <taxon>Dryococelus</taxon>
    </lineage>
</organism>
<evidence type="ECO:0000256" key="1">
    <source>
        <dbReference type="SAM" id="MobiDB-lite"/>
    </source>
</evidence>
<sequence length="1039" mass="113062">MCGRLEITGRRRVRCSWREWTRGCETDERNLLELPVPFISDRSCSNDEQKMLVKRSREGRRREGYPLPSRTCHILLRDTREAFLQKDVNWPNLKGSDRGLGILKGCRRAEGRFLYSRHERDLGRAPPTFTIPSSSIQRARRKGIEPPIDHNGLVGVKRGFRQLYSSYFGRHQEGWGWKLRDAIPSKLGPRRNGSHSRRGRSLIFACGNCTGRSRWPVGFLRDLSFSTPLGAALLFHLASPPTALNLDTLMMPSPHSSGVGWPICCRRVVGSRPCPAVADPQLACCTVSASRLQGFGPLFFAKVPPIHFLSGRYFSSVVPDCSPGTVSARASNNEVARSRPIGTPVMPVAALLTLKMASGHASRAGLSRRRQAFAWVLCSPGTGRGVPIVSRPLKMRGGGGQEACITSTLAGGLAPCQREGPAGAKFDARRRGSFFPTPFSFTLNHHRFAIIFSPCSASPIKRERIAAHGGAVARLLAYHHGESDSIPGGVDTNIRTWETWKTLPLAMRSRGGVVVRLLAYHPSEPGSIRGRLAPGSSLVGIVPDDATGRRVFSWVSRFPPAPAFRRRSTITSLYLQRLSVPTPFWSALPQRPRPSIGTLFTCGIGGSIFWTGDVKVLAEVITRPAAHAILCPGRRHSLGGGDYTPRCPCYSLTQGDVKVLAEVITRPRPCYSCRATHICAVGGSASQTIGGEPISSFLLLFSDSNPGDRLTSKVVLAGVTLLFYREQPISSFLLLFSDSNPGDRLTSKVVLAGVTLLFYREQPISSFLLLVSDSNPGDRITPKVILAGATLLFFVSRITFLDKFSQGDDPWGGEGGLVLVGEGEGGGVNSPLADGVRSRDPQLAKPTLRYQPLRRTPRLLVSAAIGRSGHVLVVTSSRRGDYRPRNHPGIISEKTCRSTASSGTIPTCENPVTRPGIEPSFALVGGELANRSATMAPNRRGGGAGDPRENPPTGGIVRHDSHVGKFLEHPSPGIGPGSPWWEASSQTTTPRLQIVKIHLHQRIRQKLQFIMFLKNIHTVPPLLDAAAFSVTVPSSSNRK</sequence>
<evidence type="ECO:0000313" key="3">
    <source>
        <dbReference type="Proteomes" id="UP001159363"/>
    </source>
</evidence>
<protein>
    <submittedName>
        <fullName evidence="2">Uncharacterized protein</fullName>
    </submittedName>
</protein>
<accession>A0ABQ9H0K3</accession>
<comment type="caution">
    <text evidence="2">The sequence shown here is derived from an EMBL/GenBank/DDBJ whole genome shotgun (WGS) entry which is preliminary data.</text>
</comment>
<reference evidence="2 3" key="1">
    <citation type="submission" date="2023-02" db="EMBL/GenBank/DDBJ databases">
        <title>LHISI_Scaffold_Assembly.</title>
        <authorList>
            <person name="Stuart O.P."/>
            <person name="Cleave R."/>
            <person name="Magrath M.J.L."/>
            <person name="Mikheyev A.S."/>
        </authorList>
    </citation>
    <scope>NUCLEOTIDE SEQUENCE [LARGE SCALE GENOMIC DNA]</scope>
    <source>
        <strain evidence="2">Daus_M_001</strain>
        <tissue evidence="2">Leg muscle</tissue>
    </source>
</reference>
<proteinExistence type="predicted"/>
<dbReference type="Proteomes" id="UP001159363">
    <property type="component" value="Chromosome 7"/>
</dbReference>
<feature type="region of interest" description="Disordered" evidence="1">
    <location>
        <begin position="933"/>
        <end position="953"/>
    </location>
</feature>